<gene>
    <name evidence="4" type="ORF">AAD027_11005</name>
</gene>
<dbReference type="PANTHER" id="PTHR44591:SF21">
    <property type="entry name" value="TWO-COMPONENT RESPONSE REGULATOR"/>
    <property type="match status" value="1"/>
</dbReference>
<dbReference type="SMART" id="SM00448">
    <property type="entry name" value="REC"/>
    <property type="match status" value="1"/>
</dbReference>
<proteinExistence type="predicted"/>
<evidence type="ECO:0000256" key="1">
    <source>
        <dbReference type="ARBA" id="ARBA00022553"/>
    </source>
</evidence>
<dbReference type="InterPro" id="IPR011006">
    <property type="entry name" value="CheY-like_superfamily"/>
</dbReference>
<protein>
    <submittedName>
        <fullName evidence="4">Response regulator</fullName>
    </submittedName>
</protein>
<dbReference type="SUPFAM" id="SSF52172">
    <property type="entry name" value="CheY-like"/>
    <property type="match status" value="1"/>
</dbReference>
<dbReference type="EMBL" id="JBBWWT010000004">
    <property type="protein sequence ID" value="MEL1264893.1"/>
    <property type="molecule type" value="Genomic_DNA"/>
</dbReference>
<sequence>MEDDALLRSVTSMALEDAGYEVTEAVNGVDARSKLTGARFDYVVSDISMPSGVSGIDISQTVRDSSPDTITVLVSGYARSQLPPIPPGTRFLKKPYRVKDLLDALSTDE</sequence>
<feature type="domain" description="Response regulatory" evidence="3">
    <location>
        <begin position="1"/>
        <end position="109"/>
    </location>
</feature>
<keyword evidence="1 2" id="KW-0597">Phosphoprotein</keyword>
<dbReference type="RefSeq" id="WP_341726075.1">
    <property type="nucleotide sequence ID" value="NZ_JBBWWT010000004.1"/>
</dbReference>
<dbReference type="Gene3D" id="3.40.50.2300">
    <property type="match status" value="1"/>
</dbReference>
<feature type="modified residue" description="4-aspartylphosphate" evidence="2">
    <location>
        <position position="46"/>
    </location>
</feature>
<name>A0ABU9J101_9GAMM</name>
<dbReference type="InterPro" id="IPR001789">
    <property type="entry name" value="Sig_transdc_resp-reg_receiver"/>
</dbReference>
<dbReference type="Pfam" id="PF00072">
    <property type="entry name" value="Response_reg"/>
    <property type="match status" value="1"/>
</dbReference>
<evidence type="ECO:0000256" key="2">
    <source>
        <dbReference type="PROSITE-ProRule" id="PRU00169"/>
    </source>
</evidence>
<dbReference type="CDD" id="cd00156">
    <property type="entry name" value="REC"/>
    <property type="match status" value="1"/>
</dbReference>
<evidence type="ECO:0000313" key="4">
    <source>
        <dbReference type="EMBL" id="MEL1264893.1"/>
    </source>
</evidence>
<dbReference type="InterPro" id="IPR050595">
    <property type="entry name" value="Bact_response_regulator"/>
</dbReference>
<dbReference type="Proteomes" id="UP001459204">
    <property type="component" value="Unassembled WGS sequence"/>
</dbReference>
<comment type="caution">
    <text evidence="4">The sequence shown here is derived from an EMBL/GenBank/DDBJ whole genome shotgun (WGS) entry which is preliminary data.</text>
</comment>
<reference evidence="4 5" key="1">
    <citation type="submission" date="2024-04" db="EMBL/GenBank/DDBJ databases">
        <title>Draft genome sequence of Pseudoxanthomonas putridarboris WD12.</title>
        <authorList>
            <person name="Oh J."/>
        </authorList>
    </citation>
    <scope>NUCLEOTIDE SEQUENCE [LARGE SCALE GENOMIC DNA]</scope>
    <source>
        <strain evidence="4 5">WD12</strain>
    </source>
</reference>
<dbReference type="PANTHER" id="PTHR44591">
    <property type="entry name" value="STRESS RESPONSE REGULATOR PROTEIN 1"/>
    <property type="match status" value="1"/>
</dbReference>
<evidence type="ECO:0000259" key="3">
    <source>
        <dbReference type="PROSITE" id="PS50110"/>
    </source>
</evidence>
<organism evidence="4 5">
    <name type="scientific">Pseudoxanthomonas putridarboris</name>
    <dbReference type="NCBI Taxonomy" id="752605"/>
    <lineage>
        <taxon>Bacteria</taxon>
        <taxon>Pseudomonadati</taxon>
        <taxon>Pseudomonadota</taxon>
        <taxon>Gammaproteobacteria</taxon>
        <taxon>Lysobacterales</taxon>
        <taxon>Lysobacteraceae</taxon>
        <taxon>Pseudoxanthomonas</taxon>
    </lineage>
</organism>
<accession>A0ABU9J101</accession>
<dbReference type="PROSITE" id="PS50110">
    <property type="entry name" value="RESPONSE_REGULATORY"/>
    <property type="match status" value="1"/>
</dbReference>
<keyword evidence="5" id="KW-1185">Reference proteome</keyword>
<evidence type="ECO:0000313" key="5">
    <source>
        <dbReference type="Proteomes" id="UP001459204"/>
    </source>
</evidence>